<dbReference type="GO" id="GO:0016740">
    <property type="term" value="F:transferase activity"/>
    <property type="evidence" value="ECO:0007669"/>
    <property type="project" value="UniProtKB-KW"/>
</dbReference>
<protein>
    <submittedName>
        <fullName evidence="2">HXXXD-type acyl-transferase family protein</fullName>
    </submittedName>
</protein>
<organism evidence="2">
    <name type="scientific">Prunus dulcis</name>
    <name type="common">Almond</name>
    <name type="synonym">Amygdalus dulcis</name>
    <dbReference type="NCBI Taxonomy" id="3755"/>
    <lineage>
        <taxon>Eukaryota</taxon>
        <taxon>Viridiplantae</taxon>
        <taxon>Streptophyta</taxon>
        <taxon>Embryophyta</taxon>
        <taxon>Tracheophyta</taxon>
        <taxon>Spermatophyta</taxon>
        <taxon>Magnoliopsida</taxon>
        <taxon>eudicotyledons</taxon>
        <taxon>Gunneridae</taxon>
        <taxon>Pentapetalae</taxon>
        <taxon>rosids</taxon>
        <taxon>fabids</taxon>
        <taxon>Rosales</taxon>
        <taxon>Rosaceae</taxon>
        <taxon>Amygdaloideae</taxon>
        <taxon>Amygdaleae</taxon>
        <taxon>Prunus</taxon>
    </lineage>
</organism>
<name>A0A4Y1R3T1_PRUDU</name>
<reference evidence="2" key="1">
    <citation type="journal article" date="2019" name="Science">
        <title>Mutation of a bHLH transcription factor allowed almond domestication.</title>
        <authorList>
            <person name="Sanchez-Perez R."/>
            <person name="Pavan S."/>
            <person name="Mazzeo R."/>
            <person name="Moldovan C."/>
            <person name="Aiese Cigliano R."/>
            <person name="Del Cueto J."/>
            <person name="Ricciardi F."/>
            <person name="Lotti C."/>
            <person name="Ricciardi L."/>
            <person name="Dicenta F."/>
            <person name="Lopez-Marques R.L."/>
            <person name="Lindberg Moller B."/>
        </authorList>
    </citation>
    <scope>NUCLEOTIDE SEQUENCE</scope>
</reference>
<dbReference type="AlphaFoldDB" id="A0A4Y1R3T1"/>
<dbReference type="InterPro" id="IPR006869">
    <property type="entry name" value="DUF547"/>
</dbReference>
<proteinExistence type="predicted"/>
<evidence type="ECO:0000313" key="2">
    <source>
        <dbReference type="EMBL" id="BBG98707.1"/>
    </source>
</evidence>
<dbReference type="Pfam" id="PF04784">
    <property type="entry name" value="DUF547"/>
    <property type="match status" value="1"/>
</dbReference>
<keyword evidence="2" id="KW-0808">Transferase</keyword>
<accession>A0A4Y1R3T1</accession>
<dbReference type="PANTHER" id="PTHR23054:SF53">
    <property type="entry name" value="OS06G0704100 PROTEIN"/>
    <property type="match status" value="1"/>
</dbReference>
<feature type="domain" description="DUF547" evidence="1">
    <location>
        <begin position="198"/>
        <end position="311"/>
    </location>
</feature>
<dbReference type="EMBL" id="AP019299">
    <property type="protein sequence ID" value="BBG98707.1"/>
    <property type="molecule type" value="Genomic_DNA"/>
</dbReference>
<sequence>MLLLGNQFALYALIRVIKVKVLKLNICKGFKKIDTTVVAQDLRLPNRVLHHLTREGIESDQSLGHGLSQNPNHRPEAHALLIFVAEKHPHVHRRQKQVKVGEWQPVLLQWQGSSHHFLLDHGREGGNLKQPIGSRRGKFLARLASQLPSYADQKDNKSPQNLEDVLNTGRATGKIYVALVNFAKHACKIVELNMFSCKQAYLAYGVPRSDLKLFSLMQKAAYTVGGHSFSAAAIEYVILKMKPPLHRPQIALLLALHKLKVSDEQRKSAIDVYEPLITFALSCGMYSSPAVRIYTAKNVRDELQEAQRDFVRASVGVSSKGRLLVPKMLHCFAKGIVDDSNLAVWISHYLPPHQATFVEQSISQRRQSLLGSRNCGILPFDSRFRFNSKSLHHGVITG</sequence>
<dbReference type="PANTHER" id="PTHR23054">
    <property type="entry name" value="TERNARY COMPLEX FACTOR MIP1, LEUCINE-ZIPPER-RELATED"/>
    <property type="match status" value="1"/>
</dbReference>
<evidence type="ECO:0000259" key="1">
    <source>
        <dbReference type="Pfam" id="PF04784"/>
    </source>
</evidence>
<gene>
    <name evidence="2" type="ORF">Prudu_008185</name>
</gene>